<dbReference type="RefSeq" id="WP_262597203.1">
    <property type="nucleotide sequence ID" value="NZ_CP103300.1"/>
</dbReference>
<dbReference type="EMBL" id="CP103300">
    <property type="protein sequence ID" value="UYM15273.1"/>
    <property type="molecule type" value="Genomic_DNA"/>
</dbReference>
<evidence type="ECO:0000313" key="2">
    <source>
        <dbReference type="EMBL" id="UYM15273.1"/>
    </source>
</evidence>
<sequence>MKTKCFCLVLMSMLFSSTLSARHQPTPGLIFSFASMAALLYRDSSPIPGGVQLKQNFQRVKHPAMHDNEWVGKKRVPSLYGDHSSLWDGLYSGYLFSDYCQPQRVAITVMPLSGKIPVSRFQAVNPRIALRIPLKDTKERAELVGRLMAQAENGYAECYWEKAARNLGLSEVQIDSFRCIGNPAERLLQYFENEYPHGAAQILHCCFLSINSRLSGLLEEVVLPGAEALGVVENSSGSGDIATGSGTRIDPVPVMGDGESLLMAFPFYSSPDIENIARHIVIDPEPGLSWRTLARAVDMPSEDIKHLERANPRQILIAILNFILKVKSDYKDAFYYFRDFLYCLGSIKACELIDKWGPPEEGVAHFENALPDF</sequence>
<feature type="signal peptide" evidence="1">
    <location>
        <begin position="1"/>
        <end position="21"/>
    </location>
</feature>
<evidence type="ECO:0000313" key="3">
    <source>
        <dbReference type="Proteomes" id="UP001163255"/>
    </source>
</evidence>
<evidence type="ECO:0000256" key="1">
    <source>
        <dbReference type="SAM" id="SignalP"/>
    </source>
</evidence>
<keyword evidence="3" id="KW-1185">Reference proteome</keyword>
<proteinExistence type="predicted"/>
<keyword evidence="1" id="KW-0732">Signal</keyword>
<dbReference type="Proteomes" id="UP001163255">
    <property type="component" value="Chromosome"/>
</dbReference>
<gene>
    <name evidence="2" type="ORF">NX720_20820</name>
</gene>
<feature type="chain" id="PRO_5045465396" evidence="1">
    <location>
        <begin position="22"/>
        <end position="373"/>
    </location>
</feature>
<name>A0ABY6GR91_9GAMM</name>
<accession>A0ABY6GR91</accession>
<reference evidence="2" key="1">
    <citation type="submission" date="2022-10" db="EMBL/GenBank/DDBJ databases">
        <title>Completed Genome Sequence of two octocoral isolated bacterium, Endozoicomonas euniceicola EF212T and Endozoicomonas gorgoniicola PS125T.</title>
        <authorList>
            <person name="Chiou Y.-J."/>
            <person name="Chen Y.-H."/>
        </authorList>
    </citation>
    <scope>NUCLEOTIDE SEQUENCE</scope>
    <source>
        <strain evidence="2">EF212</strain>
    </source>
</reference>
<protein>
    <submittedName>
        <fullName evidence="2">Uncharacterized protein</fullName>
    </submittedName>
</protein>
<organism evidence="2 3">
    <name type="scientific">Endozoicomonas euniceicola</name>
    <dbReference type="NCBI Taxonomy" id="1234143"/>
    <lineage>
        <taxon>Bacteria</taxon>
        <taxon>Pseudomonadati</taxon>
        <taxon>Pseudomonadota</taxon>
        <taxon>Gammaproteobacteria</taxon>
        <taxon>Oceanospirillales</taxon>
        <taxon>Endozoicomonadaceae</taxon>
        <taxon>Endozoicomonas</taxon>
    </lineage>
</organism>